<organism evidence="1 2">
    <name type="scientific">Portunus trituberculatus</name>
    <name type="common">Swimming crab</name>
    <name type="synonym">Neptunus trituberculatus</name>
    <dbReference type="NCBI Taxonomy" id="210409"/>
    <lineage>
        <taxon>Eukaryota</taxon>
        <taxon>Metazoa</taxon>
        <taxon>Ecdysozoa</taxon>
        <taxon>Arthropoda</taxon>
        <taxon>Crustacea</taxon>
        <taxon>Multicrustacea</taxon>
        <taxon>Malacostraca</taxon>
        <taxon>Eumalacostraca</taxon>
        <taxon>Eucarida</taxon>
        <taxon>Decapoda</taxon>
        <taxon>Pleocyemata</taxon>
        <taxon>Brachyura</taxon>
        <taxon>Eubrachyura</taxon>
        <taxon>Portunoidea</taxon>
        <taxon>Portunidae</taxon>
        <taxon>Portuninae</taxon>
        <taxon>Portunus</taxon>
    </lineage>
</organism>
<dbReference type="Proteomes" id="UP000324222">
    <property type="component" value="Unassembled WGS sequence"/>
</dbReference>
<sequence length="19" mass="1967">MASVSSVVGKRDFSLAESP</sequence>
<accession>A0A5B7J696</accession>
<dbReference type="AlphaFoldDB" id="A0A5B7J696"/>
<reference evidence="1 2" key="1">
    <citation type="submission" date="2019-05" db="EMBL/GenBank/DDBJ databases">
        <title>Another draft genome of Portunus trituberculatus and its Hox gene families provides insights of decapod evolution.</title>
        <authorList>
            <person name="Jeong J.-H."/>
            <person name="Song I."/>
            <person name="Kim S."/>
            <person name="Choi T."/>
            <person name="Kim D."/>
            <person name="Ryu S."/>
            <person name="Kim W."/>
        </authorList>
    </citation>
    <scope>NUCLEOTIDE SEQUENCE [LARGE SCALE GENOMIC DNA]</scope>
    <source>
        <tissue evidence="1">Muscle</tissue>
    </source>
</reference>
<evidence type="ECO:0000313" key="2">
    <source>
        <dbReference type="Proteomes" id="UP000324222"/>
    </source>
</evidence>
<proteinExistence type="predicted"/>
<gene>
    <name evidence="1" type="ORF">E2C01_086768</name>
</gene>
<evidence type="ECO:0000313" key="1">
    <source>
        <dbReference type="EMBL" id="MPC91712.1"/>
    </source>
</evidence>
<comment type="caution">
    <text evidence="1">The sequence shown here is derived from an EMBL/GenBank/DDBJ whole genome shotgun (WGS) entry which is preliminary data.</text>
</comment>
<name>A0A5B7J696_PORTR</name>
<protein>
    <submittedName>
        <fullName evidence="1">Uncharacterized protein</fullName>
    </submittedName>
</protein>
<keyword evidence="2" id="KW-1185">Reference proteome</keyword>
<dbReference type="EMBL" id="VSRR010088727">
    <property type="protein sequence ID" value="MPC91712.1"/>
    <property type="molecule type" value="Genomic_DNA"/>
</dbReference>